<evidence type="ECO:0000313" key="3">
    <source>
        <dbReference type="Proteomes" id="UP000650467"/>
    </source>
</evidence>
<dbReference type="Proteomes" id="UP000650467">
    <property type="component" value="Unassembled WGS sequence"/>
</dbReference>
<dbReference type="InterPro" id="IPR036249">
    <property type="entry name" value="Thioredoxin-like_sf"/>
</dbReference>
<dbReference type="Pfam" id="PF13410">
    <property type="entry name" value="GST_C_2"/>
    <property type="match status" value="1"/>
</dbReference>
<proteinExistence type="predicted"/>
<dbReference type="Gene3D" id="1.20.1050.10">
    <property type="match status" value="1"/>
</dbReference>
<dbReference type="EMBL" id="JAEHOC010000016">
    <property type="protein sequence ID" value="KAG2434696.1"/>
    <property type="molecule type" value="Genomic_DNA"/>
</dbReference>
<protein>
    <recommendedName>
        <fullName evidence="4">Glutathione S-transferase</fullName>
    </recommendedName>
</protein>
<name>A0A835W3L5_CHLIN</name>
<keyword evidence="3" id="KW-1185">Reference proteome</keyword>
<organism evidence="2 3">
    <name type="scientific">Chlamydomonas incerta</name>
    <dbReference type="NCBI Taxonomy" id="51695"/>
    <lineage>
        <taxon>Eukaryota</taxon>
        <taxon>Viridiplantae</taxon>
        <taxon>Chlorophyta</taxon>
        <taxon>core chlorophytes</taxon>
        <taxon>Chlorophyceae</taxon>
        <taxon>CS clade</taxon>
        <taxon>Chlamydomonadales</taxon>
        <taxon>Chlamydomonadaceae</taxon>
        <taxon>Chlamydomonas</taxon>
    </lineage>
</organism>
<evidence type="ECO:0000256" key="1">
    <source>
        <dbReference type="SAM" id="MobiDB-lite"/>
    </source>
</evidence>
<dbReference type="InterPro" id="IPR036282">
    <property type="entry name" value="Glutathione-S-Trfase_C_sf"/>
</dbReference>
<dbReference type="CDD" id="cd00570">
    <property type="entry name" value="GST_N_family"/>
    <property type="match status" value="1"/>
</dbReference>
<feature type="compositionally biased region" description="Gly residues" evidence="1">
    <location>
        <begin position="136"/>
        <end position="148"/>
    </location>
</feature>
<dbReference type="SUPFAM" id="SSF47616">
    <property type="entry name" value="GST C-terminal domain-like"/>
    <property type="match status" value="1"/>
</dbReference>
<evidence type="ECO:0000313" key="2">
    <source>
        <dbReference type="EMBL" id="KAG2434696.1"/>
    </source>
</evidence>
<dbReference type="SUPFAM" id="SSF52833">
    <property type="entry name" value="Thioredoxin-like"/>
    <property type="match status" value="1"/>
</dbReference>
<comment type="caution">
    <text evidence="2">The sequence shown here is derived from an EMBL/GenBank/DDBJ whole genome shotgun (WGS) entry which is preliminary data.</text>
</comment>
<dbReference type="CDD" id="cd00299">
    <property type="entry name" value="GST_C_family"/>
    <property type="match status" value="1"/>
</dbReference>
<evidence type="ECO:0008006" key="4">
    <source>
        <dbReference type="Google" id="ProtNLM"/>
    </source>
</evidence>
<feature type="region of interest" description="Disordered" evidence="1">
    <location>
        <begin position="85"/>
        <end position="108"/>
    </location>
</feature>
<feature type="region of interest" description="Disordered" evidence="1">
    <location>
        <begin position="339"/>
        <end position="365"/>
    </location>
</feature>
<gene>
    <name evidence="2" type="ORF">HXX76_007586</name>
</gene>
<dbReference type="OrthoDB" id="9988732at2759"/>
<feature type="region of interest" description="Disordered" evidence="1">
    <location>
        <begin position="125"/>
        <end position="176"/>
    </location>
</feature>
<accession>A0A835W3L5</accession>
<reference evidence="2" key="1">
    <citation type="journal article" date="2020" name="bioRxiv">
        <title>Comparative genomics of Chlamydomonas.</title>
        <authorList>
            <person name="Craig R.J."/>
            <person name="Hasan A.R."/>
            <person name="Ness R.W."/>
            <person name="Keightley P.D."/>
        </authorList>
    </citation>
    <scope>NUCLEOTIDE SEQUENCE</scope>
    <source>
        <strain evidence="2">SAG 7.73</strain>
    </source>
</reference>
<feature type="compositionally biased region" description="Low complexity" evidence="1">
    <location>
        <begin position="348"/>
        <end position="365"/>
    </location>
</feature>
<sequence length="365" mass="38330">MSAAPLHQLISIPASHYCERARWALDLVGIPFAEFGWPPMLHYQGTMPNGGKSVPVLVAPRGDAAAAAAAADAVMDVDARHSALNKAAAGDQGKAEGKQRSPPKPGVLADSADIVQYAHLRYMAQQQSQRAQAPPAGGGAADGGGAGSSGAAAAAAAGGGDDGDGDGGSPLYPSDPAQLNEVHELEELFSRKLGVWSRVIAYQWLFQDKGMALDTLGLRQTATMSGWKLVALRFVFPIIRTGVSKGLRVNAESAARALERTQQLFQEVEARLARPGSGGYLVGGRFTAADLAFAAMVGPVLCPSQYGAYLPPAQAWPADFPMHELRRTPAGQYAMRMYEQHRKPQPQPAAAPASEPAGSSQQSRL</sequence>
<dbReference type="AlphaFoldDB" id="A0A835W3L5"/>